<gene>
    <name evidence="1" type="ORF">FD04_GL000450</name>
</gene>
<dbReference type="Proteomes" id="UP000051160">
    <property type="component" value="Unassembled WGS sequence"/>
</dbReference>
<keyword evidence="2" id="KW-1185">Reference proteome</keyword>
<name>A0A0R1M2E4_9LACO</name>
<dbReference type="OrthoDB" id="358393at2"/>
<evidence type="ECO:0008006" key="3">
    <source>
        <dbReference type="Google" id="ProtNLM"/>
    </source>
</evidence>
<evidence type="ECO:0000313" key="2">
    <source>
        <dbReference type="Proteomes" id="UP000051160"/>
    </source>
</evidence>
<dbReference type="EMBL" id="AZEE01000027">
    <property type="protein sequence ID" value="KRK98714.1"/>
    <property type="molecule type" value="Genomic_DNA"/>
</dbReference>
<dbReference type="PATRIC" id="fig|1423776.4.peg.455"/>
<proteinExistence type="predicted"/>
<protein>
    <recommendedName>
        <fullName evidence="3">DUF4867 domain-containing protein</fullName>
    </recommendedName>
</protein>
<accession>A0A0R1M2E4</accession>
<sequence>MTTLERLRLENPDVNIRTVNDPSFALYGRVVTLPYQDQLMATLTDQTTIPTENNVYVREDGQFLNDEQRSAISWDYYGEQTIEIGYCNGNSDRINAFEFHNCSELNLAGTDMLLFLSHRRELNGKTMSTEQAHAYFVPKGTAIEVYPTTLHFAPIRVHTTGFKCLVILTAGTNTPLSRERDADDLLFQHNKWLLTHPENRRMVNNGAFVGLTGENTQIEPIQHVEVN</sequence>
<dbReference type="InterPro" id="IPR032358">
    <property type="entry name" value="DUF4867"/>
</dbReference>
<dbReference type="AlphaFoldDB" id="A0A0R1M2E4"/>
<comment type="caution">
    <text evidence="1">The sequence shown here is derived from an EMBL/GenBank/DDBJ whole genome shotgun (WGS) entry which is preliminary data.</text>
</comment>
<dbReference type="STRING" id="1423776.FD04_GL000450"/>
<dbReference type="Pfam" id="PF16161">
    <property type="entry name" value="DUF4867"/>
    <property type="match status" value="1"/>
</dbReference>
<evidence type="ECO:0000313" key="1">
    <source>
        <dbReference type="EMBL" id="KRK98714.1"/>
    </source>
</evidence>
<reference evidence="1 2" key="1">
    <citation type="journal article" date="2015" name="Genome Announc.">
        <title>Expanding the biotechnology potential of lactobacilli through comparative genomics of 213 strains and associated genera.</title>
        <authorList>
            <person name="Sun Z."/>
            <person name="Harris H.M."/>
            <person name="McCann A."/>
            <person name="Guo C."/>
            <person name="Argimon S."/>
            <person name="Zhang W."/>
            <person name="Yang X."/>
            <person name="Jeffery I.B."/>
            <person name="Cooney J.C."/>
            <person name="Kagawa T.F."/>
            <person name="Liu W."/>
            <person name="Song Y."/>
            <person name="Salvetti E."/>
            <person name="Wrobel A."/>
            <person name="Rasinkangas P."/>
            <person name="Parkhill J."/>
            <person name="Rea M.C."/>
            <person name="O'Sullivan O."/>
            <person name="Ritari J."/>
            <person name="Douillard F.P."/>
            <person name="Paul Ross R."/>
            <person name="Yang R."/>
            <person name="Briner A.E."/>
            <person name="Felis G.E."/>
            <person name="de Vos W.M."/>
            <person name="Barrangou R."/>
            <person name="Klaenhammer T.R."/>
            <person name="Caufield P.W."/>
            <person name="Cui Y."/>
            <person name="Zhang H."/>
            <person name="O'Toole P.W."/>
        </authorList>
    </citation>
    <scope>NUCLEOTIDE SEQUENCE [LARGE SCALE GENOMIC DNA]</scope>
    <source>
        <strain evidence="1 2">DSM 19909</strain>
    </source>
</reference>
<dbReference type="RefSeq" id="WP_054699183.1">
    <property type="nucleotide sequence ID" value="NZ_AZEE01000027.1"/>
</dbReference>
<organism evidence="1 2">
    <name type="scientific">Secundilactobacillus odoratitofui DSM 19909 = JCM 15043</name>
    <dbReference type="NCBI Taxonomy" id="1423776"/>
    <lineage>
        <taxon>Bacteria</taxon>
        <taxon>Bacillati</taxon>
        <taxon>Bacillota</taxon>
        <taxon>Bacilli</taxon>
        <taxon>Lactobacillales</taxon>
        <taxon>Lactobacillaceae</taxon>
        <taxon>Secundilactobacillus</taxon>
    </lineage>
</organism>